<feature type="transmembrane region" description="Helical" evidence="2">
    <location>
        <begin position="137"/>
        <end position="158"/>
    </location>
</feature>
<keyword evidence="4" id="KW-1185">Reference proteome</keyword>
<sequence length="234" mass="24543">MASTGLPTTTLVPFASLPSCATQCYHLYDANGACVPPAAPTGDTAQYASCFCNNAQISAFSTGTAGVCDDACTAAGETGGLESIHVWFSSYCSVEQKALATNTASTTSGTSTSTSTKGASTGNTSTNNSWIATHYQWVIFIVVMVVGITSLWIGACVWHRRYLRRKDRQYALGNIRASTGAASGTAGLNDRSMDHDLHDLDSHGMASPTDPAGAFAPGAFDAEKRRSNLLGRRH</sequence>
<dbReference type="Proteomes" id="UP001583186">
    <property type="component" value="Unassembled WGS sequence"/>
</dbReference>
<reference evidence="3 4" key="1">
    <citation type="journal article" date="2024" name="IMA Fungus">
        <title>IMA Genome - F19 : A genome assembly and annotation guide to empower mycologists, including annotated draft genome sequences of Ceratocystis pirilliformis, Diaporthe australafricana, Fusarium ophioides, Paecilomyces lecythidis, and Sporothrix stenoceras.</title>
        <authorList>
            <person name="Aylward J."/>
            <person name="Wilson A.M."/>
            <person name="Visagie C.M."/>
            <person name="Spraker J."/>
            <person name="Barnes I."/>
            <person name="Buitendag C."/>
            <person name="Ceriani C."/>
            <person name="Del Mar Angel L."/>
            <person name="du Plessis D."/>
            <person name="Fuchs T."/>
            <person name="Gasser K."/>
            <person name="Kramer D."/>
            <person name="Li W."/>
            <person name="Munsamy K."/>
            <person name="Piso A."/>
            <person name="Price J.L."/>
            <person name="Sonnekus B."/>
            <person name="Thomas C."/>
            <person name="van der Nest A."/>
            <person name="van Dijk A."/>
            <person name="van Heerden A."/>
            <person name="van Vuuren N."/>
            <person name="Yilmaz N."/>
            <person name="Duong T.A."/>
            <person name="van der Merwe N.A."/>
            <person name="Wingfield M.J."/>
            <person name="Wingfield B.D."/>
        </authorList>
    </citation>
    <scope>NUCLEOTIDE SEQUENCE [LARGE SCALE GENOMIC DNA]</scope>
    <source>
        <strain evidence="3 4">CMW 5346</strain>
    </source>
</reference>
<evidence type="ECO:0000256" key="1">
    <source>
        <dbReference type="SAM" id="MobiDB-lite"/>
    </source>
</evidence>
<comment type="caution">
    <text evidence="3">The sequence shown here is derived from an EMBL/GenBank/DDBJ whole genome shotgun (WGS) entry which is preliminary data.</text>
</comment>
<evidence type="ECO:0000256" key="2">
    <source>
        <dbReference type="SAM" id="Phobius"/>
    </source>
</evidence>
<keyword evidence="2" id="KW-0812">Transmembrane</keyword>
<evidence type="ECO:0000313" key="4">
    <source>
        <dbReference type="Proteomes" id="UP001583186"/>
    </source>
</evidence>
<feature type="region of interest" description="Disordered" evidence="1">
    <location>
        <begin position="103"/>
        <end position="123"/>
    </location>
</feature>
<evidence type="ECO:0008006" key="5">
    <source>
        <dbReference type="Google" id="ProtNLM"/>
    </source>
</evidence>
<feature type="compositionally biased region" description="Basic and acidic residues" evidence="1">
    <location>
        <begin position="191"/>
        <end position="202"/>
    </location>
</feature>
<dbReference type="EMBL" id="JAWCUI010000025">
    <property type="protein sequence ID" value="KAL1895882.1"/>
    <property type="molecule type" value="Genomic_DNA"/>
</dbReference>
<proteinExistence type="predicted"/>
<feature type="region of interest" description="Disordered" evidence="1">
    <location>
        <begin position="182"/>
        <end position="217"/>
    </location>
</feature>
<organism evidence="3 4">
    <name type="scientific">Sporothrix stenoceras</name>
    <dbReference type="NCBI Taxonomy" id="5173"/>
    <lineage>
        <taxon>Eukaryota</taxon>
        <taxon>Fungi</taxon>
        <taxon>Dikarya</taxon>
        <taxon>Ascomycota</taxon>
        <taxon>Pezizomycotina</taxon>
        <taxon>Sordariomycetes</taxon>
        <taxon>Sordariomycetidae</taxon>
        <taxon>Ophiostomatales</taxon>
        <taxon>Ophiostomataceae</taxon>
        <taxon>Sporothrix</taxon>
    </lineage>
</organism>
<gene>
    <name evidence="3" type="ORF">Sste5346_004979</name>
</gene>
<keyword evidence="2" id="KW-1133">Transmembrane helix</keyword>
<accession>A0ABR3Z6M6</accession>
<evidence type="ECO:0000313" key="3">
    <source>
        <dbReference type="EMBL" id="KAL1895882.1"/>
    </source>
</evidence>
<name>A0ABR3Z6M6_9PEZI</name>
<keyword evidence="2" id="KW-0472">Membrane</keyword>
<protein>
    <recommendedName>
        <fullName evidence="5">Integral membrane protein</fullName>
    </recommendedName>
</protein>